<proteinExistence type="predicted"/>
<dbReference type="AlphaFoldDB" id="A0A1W0BCJ9"/>
<gene>
    <name evidence="3" type="ORF">B0T46_13780</name>
</gene>
<comment type="caution">
    <text evidence="3">The sequence shown here is derived from an EMBL/GenBank/DDBJ whole genome shotgun (WGS) entry which is preliminary data.</text>
</comment>
<evidence type="ECO:0000256" key="2">
    <source>
        <dbReference type="SAM" id="SignalP"/>
    </source>
</evidence>
<dbReference type="Proteomes" id="UP000188836">
    <property type="component" value="Unassembled WGS sequence"/>
</dbReference>
<evidence type="ECO:0008006" key="5">
    <source>
        <dbReference type="Google" id="ProtNLM"/>
    </source>
</evidence>
<evidence type="ECO:0000313" key="4">
    <source>
        <dbReference type="Proteomes" id="UP000188836"/>
    </source>
</evidence>
<dbReference type="EMBL" id="MUMY01000011">
    <property type="protein sequence ID" value="ONM48082.1"/>
    <property type="molecule type" value="Genomic_DNA"/>
</dbReference>
<feature type="signal peptide" evidence="2">
    <location>
        <begin position="1"/>
        <end position="34"/>
    </location>
</feature>
<evidence type="ECO:0000313" key="3">
    <source>
        <dbReference type="EMBL" id="ONM48082.1"/>
    </source>
</evidence>
<protein>
    <recommendedName>
        <fullName evidence="5">DUF732 domain-containing protein</fullName>
    </recommendedName>
</protein>
<organism evidence="3 4">
    <name type="scientific">Nocardia donostiensis</name>
    <dbReference type="NCBI Taxonomy" id="1538463"/>
    <lineage>
        <taxon>Bacteria</taxon>
        <taxon>Bacillati</taxon>
        <taxon>Actinomycetota</taxon>
        <taxon>Actinomycetes</taxon>
        <taxon>Mycobacteriales</taxon>
        <taxon>Nocardiaceae</taxon>
        <taxon>Nocardia</taxon>
    </lineage>
</organism>
<accession>A0A1W0BCJ9</accession>
<sequence length="142" mass="16235">MFPRRLLRTVFVALSTTAVCTLVPATLSTPSAVAEPVPRGTEIEPEYPFQDNTDNRQPRDRENNRPRDREDNRLRDRDEFLDNNRLRDRDNFSDDSRSRERHEFLDRAEEAGAGVIVGVIDFSADIIKCGLHIATPIVECPL</sequence>
<reference evidence="3 4" key="1">
    <citation type="journal article" date="2016" name="Antonie Van Leeuwenhoek">
        <title>Nocardia donostiensis sp. nov., isolated from human respiratory specimens.</title>
        <authorList>
            <person name="Ercibengoa M."/>
            <person name="Bell M."/>
            <person name="Marimon J.M."/>
            <person name="Humrighouse B."/>
            <person name="Klenk H.P."/>
            <person name="Potter G."/>
            <person name="Perez-Trallero E."/>
        </authorList>
    </citation>
    <scope>NUCLEOTIDE SEQUENCE [LARGE SCALE GENOMIC DNA]</scope>
    <source>
        <strain evidence="3 4">X1655</strain>
    </source>
</reference>
<keyword evidence="4" id="KW-1185">Reference proteome</keyword>
<name>A0A1W0BCJ9_9NOCA</name>
<evidence type="ECO:0000256" key="1">
    <source>
        <dbReference type="SAM" id="MobiDB-lite"/>
    </source>
</evidence>
<feature type="chain" id="PRO_5010705979" description="DUF732 domain-containing protein" evidence="2">
    <location>
        <begin position="35"/>
        <end position="142"/>
    </location>
</feature>
<feature type="compositionally biased region" description="Basic and acidic residues" evidence="1">
    <location>
        <begin position="53"/>
        <end position="80"/>
    </location>
</feature>
<feature type="region of interest" description="Disordered" evidence="1">
    <location>
        <begin position="31"/>
        <end position="80"/>
    </location>
</feature>
<keyword evidence="2" id="KW-0732">Signal</keyword>